<organism evidence="1 2">
    <name type="scientific">Characodon lateralis</name>
    <dbReference type="NCBI Taxonomy" id="208331"/>
    <lineage>
        <taxon>Eukaryota</taxon>
        <taxon>Metazoa</taxon>
        <taxon>Chordata</taxon>
        <taxon>Craniata</taxon>
        <taxon>Vertebrata</taxon>
        <taxon>Euteleostomi</taxon>
        <taxon>Actinopterygii</taxon>
        <taxon>Neopterygii</taxon>
        <taxon>Teleostei</taxon>
        <taxon>Neoteleostei</taxon>
        <taxon>Acanthomorphata</taxon>
        <taxon>Ovalentaria</taxon>
        <taxon>Atherinomorphae</taxon>
        <taxon>Cyprinodontiformes</taxon>
        <taxon>Goodeidae</taxon>
        <taxon>Characodon</taxon>
    </lineage>
</organism>
<keyword evidence="2" id="KW-1185">Reference proteome</keyword>
<name>A0ABU7EVU0_9TELE</name>
<evidence type="ECO:0000313" key="1">
    <source>
        <dbReference type="EMBL" id="MED6290334.1"/>
    </source>
</evidence>
<evidence type="ECO:0000313" key="2">
    <source>
        <dbReference type="Proteomes" id="UP001352852"/>
    </source>
</evidence>
<dbReference type="Proteomes" id="UP001352852">
    <property type="component" value="Unassembled WGS sequence"/>
</dbReference>
<accession>A0ABU7EVU0</accession>
<protein>
    <submittedName>
        <fullName evidence="1">Uncharacterized protein</fullName>
    </submittedName>
</protein>
<sequence>MHRRFNIWYLVGLTVSQERIERLWCDVWSAVTYLQCFLRSWNFHHIRSEGNLSPAQLWHIGMLQTPVEEPRVEALEHLFQDHCSDAEPDDEGAVVSAIMSPLSEQNLTLLQGLVNPVTSALGDRELYIQTLYLVQILNQ</sequence>
<proteinExistence type="predicted"/>
<gene>
    <name evidence="1" type="ORF">CHARACLAT_012007</name>
</gene>
<reference evidence="1 2" key="1">
    <citation type="submission" date="2021-06" db="EMBL/GenBank/DDBJ databases">
        <authorList>
            <person name="Palmer J.M."/>
        </authorList>
    </citation>
    <scope>NUCLEOTIDE SEQUENCE [LARGE SCALE GENOMIC DNA]</scope>
    <source>
        <strain evidence="1 2">CL_MEX2019</strain>
        <tissue evidence="1">Muscle</tissue>
    </source>
</reference>
<comment type="caution">
    <text evidence="1">The sequence shown here is derived from an EMBL/GenBank/DDBJ whole genome shotgun (WGS) entry which is preliminary data.</text>
</comment>
<dbReference type="EMBL" id="JAHUTJ010066399">
    <property type="protein sequence ID" value="MED6290334.1"/>
    <property type="molecule type" value="Genomic_DNA"/>
</dbReference>